<evidence type="ECO:0000256" key="1">
    <source>
        <dbReference type="SAM" id="MobiDB-lite"/>
    </source>
</evidence>
<evidence type="ECO:0000313" key="2">
    <source>
        <dbReference type="EMBL" id="ELP92585.1"/>
    </source>
</evidence>
<dbReference type="VEuPathDB" id="AmoebaDB:EIN_074280"/>
<accession>A0A0A1UBI0</accession>
<dbReference type="AlphaFoldDB" id="A0A0A1UBI0"/>
<dbReference type="EMBL" id="KB206336">
    <property type="protein sequence ID" value="ELP92585.1"/>
    <property type="molecule type" value="Genomic_DNA"/>
</dbReference>
<organism evidence="2 3">
    <name type="scientific">Entamoeba invadens IP1</name>
    <dbReference type="NCBI Taxonomy" id="370355"/>
    <lineage>
        <taxon>Eukaryota</taxon>
        <taxon>Amoebozoa</taxon>
        <taxon>Evosea</taxon>
        <taxon>Archamoebae</taxon>
        <taxon>Mastigamoebida</taxon>
        <taxon>Entamoebidae</taxon>
        <taxon>Entamoeba</taxon>
    </lineage>
</organism>
<keyword evidence="3" id="KW-1185">Reference proteome</keyword>
<sequence length="213" mass="23934">MQRSITGLKRTTDGSSSSQDEESSCSMKNEEVPPPKQNILCKPEKCLLNDSYTVLSDERMSDLKRWTGTENHVIVVLWEKTKENIDVASTANLVNNLRGRASIALVTWDNYKTCVGCYIKTPIIDFGEWKPDMESFMFQLGDNMASSKKIETHPRENLKEVVVGGDVLFGFRGQNMFGAKYKLVCTQSSVMINPCCKYTTNCSVNGFAVIELF</sequence>
<proteinExistence type="predicted"/>
<evidence type="ECO:0000313" key="3">
    <source>
        <dbReference type="Proteomes" id="UP000014680"/>
    </source>
</evidence>
<protein>
    <recommendedName>
        <fullName evidence="4">TLDc domain-containing protein</fullName>
    </recommendedName>
</protein>
<name>A0A0A1UBI0_ENTIV</name>
<evidence type="ECO:0008006" key="4">
    <source>
        <dbReference type="Google" id="ProtNLM"/>
    </source>
</evidence>
<dbReference type="KEGG" id="eiv:EIN_074280"/>
<gene>
    <name evidence="2" type="ORF">EIN_074280</name>
</gene>
<dbReference type="RefSeq" id="XP_004259356.1">
    <property type="nucleotide sequence ID" value="XM_004259308.1"/>
</dbReference>
<reference evidence="2 3" key="1">
    <citation type="submission" date="2012-10" db="EMBL/GenBank/DDBJ databases">
        <authorList>
            <person name="Zafar N."/>
            <person name="Inman J."/>
            <person name="Hall N."/>
            <person name="Lorenzi H."/>
            <person name="Caler E."/>
        </authorList>
    </citation>
    <scope>NUCLEOTIDE SEQUENCE [LARGE SCALE GENOMIC DNA]</scope>
    <source>
        <strain evidence="2 3">IP1</strain>
    </source>
</reference>
<dbReference type="Proteomes" id="UP000014680">
    <property type="component" value="Unassembled WGS sequence"/>
</dbReference>
<dbReference type="GeneID" id="14891562"/>
<feature type="region of interest" description="Disordered" evidence="1">
    <location>
        <begin position="1"/>
        <end position="37"/>
    </location>
</feature>